<name>A0ABZ1CPD1_9TREE</name>
<feature type="compositionally biased region" description="Basic residues" evidence="1">
    <location>
        <begin position="287"/>
        <end position="300"/>
    </location>
</feature>
<feature type="region of interest" description="Disordered" evidence="1">
    <location>
        <begin position="287"/>
        <end position="339"/>
    </location>
</feature>
<feature type="region of interest" description="Disordered" evidence="1">
    <location>
        <begin position="209"/>
        <end position="228"/>
    </location>
</feature>
<evidence type="ECO:0000313" key="5">
    <source>
        <dbReference type="Proteomes" id="UP001329825"/>
    </source>
</evidence>
<feature type="signal peptide" evidence="3">
    <location>
        <begin position="1"/>
        <end position="19"/>
    </location>
</feature>
<accession>A0ABZ1CPD1</accession>
<feature type="chain" id="PRO_5045269881" evidence="3">
    <location>
        <begin position="20"/>
        <end position="339"/>
    </location>
</feature>
<sequence length="339" mass="38410">MKFSLAILAALAASTSVSAIPFRVYALSSEPIPSPDEVTFRPTEPHHDLEHGKEMEDSPIVPIISSMPCHEHAPTSNDKWTSLFEKLGFTRSSRAHDQDREESVHSVREKLLSHIHEMNNQVVPFPEGGSIKSHPINGIAEETNMIESEIENDSERKDGLKWWRKLDENKWIVKSGLQGNWRVPNHDEHPPKTHYHHNHEVKQAEPENNYHHSHRHGHGHGHGHRHVSKTISARLNRALKNLKPVESIALAFVIGAGLGSIIHFFFMIFLLSFRFFKAGCPNKAERRARRAARRQARKAGRTAEGVAPSTQHALEEEEALLPPYQEGNIRLAEEKSEQS</sequence>
<dbReference type="EMBL" id="CP141881">
    <property type="protein sequence ID" value="WRT63212.1"/>
    <property type="molecule type" value="Genomic_DNA"/>
</dbReference>
<proteinExistence type="predicted"/>
<dbReference type="GeneID" id="87952246"/>
<keyword evidence="5" id="KW-1185">Reference proteome</keyword>
<evidence type="ECO:0000256" key="2">
    <source>
        <dbReference type="SAM" id="Phobius"/>
    </source>
</evidence>
<keyword evidence="2" id="KW-0472">Membrane</keyword>
<feature type="compositionally biased region" description="Basic residues" evidence="1">
    <location>
        <begin position="211"/>
        <end position="228"/>
    </location>
</feature>
<dbReference type="Proteomes" id="UP001329825">
    <property type="component" value="Chromosome 1"/>
</dbReference>
<protein>
    <submittedName>
        <fullName evidence="4">Uncharacterized protein</fullName>
    </submittedName>
</protein>
<gene>
    <name evidence="4" type="ORF">IL334_000115</name>
</gene>
<evidence type="ECO:0000313" key="4">
    <source>
        <dbReference type="EMBL" id="WRT63212.1"/>
    </source>
</evidence>
<organism evidence="4 5">
    <name type="scientific">Kwoniella shivajii</name>
    <dbReference type="NCBI Taxonomy" id="564305"/>
    <lineage>
        <taxon>Eukaryota</taxon>
        <taxon>Fungi</taxon>
        <taxon>Dikarya</taxon>
        <taxon>Basidiomycota</taxon>
        <taxon>Agaricomycotina</taxon>
        <taxon>Tremellomycetes</taxon>
        <taxon>Tremellales</taxon>
        <taxon>Cryptococcaceae</taxon>
        <taxon>Kwoniella</taxon>
    </lineage>
</organism>
<keyword evidence="3" id="KW-0732">Signal</keyword>
<evidence type="ECO:0000256" key="3">
    <source>
        <dbReference type="SAM" id="SignalP"/>
    </source>
</evidence>
<evidence type="ECO:0000256" key="1">
    <source>
        <dbReference type="SAM" id="MobiDB-lite"/>
    </source>
</evidence>
<keyword evidence="2" id="KW-1133">Transmembrane helix</keyword>
<keyword evidence="2" id="KW-0812">Transmembrane</keyword>
<dbReference type="RefSeq" id="XP_062787952.1">
    <property type="nucleotide sequence ID" value="XM_062931901.1"/>
</dbReference>
<feature type="transmembrane region" description="Helical" evidence="2">
    <location>
        <begin position="248"/>
        <end position="273"/>
    </location>
</feature>
<reference evidence="4 5" key="1">
    <citation type="submission" date="2024-01" db="EMBL/GenBank/DDBJ databases">
        <title>Comparative genomics of Cryptococcus and Kwoniella reveals pathogenesis evolution and contrasting modes of karyotype evolution via chromosome fusion or intercentromeric recombination.</title>
        <authorList>
            <person name="Coelho M.A."/>
            <person name="David-Palma M."/>
            <person name="Shea T."/>
            <person name="Bowers K."/>
            <person name="McGinley-Smith S."/>
            <person name="Mohammad A.W."/>
            <person name="Gnirke A."/>
            <person name="Yurkov A.M."/>
            <person name="Nowrousian M."/>
            <person name="Sun S."/>
            <person name="Cuomo C.A."/>
            <person name="Heitman J."/>
        </authorList>
    </citation>
    <scope>NUCLEOTIDE SEQUENCE [LARGE SCALE GENOMIC DNA]</scope>
    <source>
        <strain evidence="4">CBS 11374</strain>
    </source>
</reference>